<accession>A0AAD1X7W0</accession>
<evidence type="ECO:0008006" key="3">
    <source>
        <dbReference type="Google" id="ProtNLM"/>
    </source>
</evidence>
<protein>
    <recommendedName>
        <fullName evidence="3">Amine oxidase domain-containing protein</fullName>
    </recommendedName>
</protein>
<keyword evidence="2" id="KW-1185">Reference proteome</keyword>
<evidence type="ECO:0000313" key="1">
    <source>
        <dbReference type="EMBL" id="CAI2360720.1"/>
    </source>
</evidence>
<dbReference type="AlphaFoldDB" id="A0AAD1X7W0"/>
<dbReference type="GO" id="GO:0006783">
    <property type="term" value="P:heme biosynthetic process"/>
    <property type="evidence" value="ECO:0007669"/>
    <property type="project" value="TreeGrafter"/>
</dbReference>
<comment type="caution">
    <text evidence="1">The sequence shown here is derived from an EMBL/GenBank/DDBJ whole genome shotgun (WGS) entry which is preliminary data.</text>
</comment>
<evidence type="ECO:0000313" key="2">
    <source>
        <dbReference type="Proteomes" id="UP001295684"/>
    </source>
</evidence>
<reference evidence="1" key="1">
    <citation type="submission" date="2023-07" db="EMBL/GenBank/DDBJ databases">
        <authorList>
            <consortium name="AG Swart"/>
            <person name="Singh M."/>
            <person name="Singh A."/>
            <person name="Seah K."/>
            <person name="Emmerich C."/>
        </authorList>
    </citation>
    <scope>NUCLEOTIDE SEQUENCE</scope>
    <source>
        <strain evidence="1">DP1</strain>
    </source>
</reference>
<dbReference type="PANTHER" id="PTHR42923:SF3">
    <property type="entry name" value="PROTOPORPHYRINOGEN OXIDASE"/>
    <property type="match status" value="1"/>
</dbReference>
<dbReference type="Proteomes" id="UP001295684">
    <property type="component" value="Unassembled WGS sequence"/>
</dbReference>
<dbReference type="GO" id="GO:0004729">
    <property type="term" value="F:oxygen-dependent protoporphyrinogen oxidase activity"/>
    <property type="evidence" value="ECO:0007669"/>
    <property type="project" value="TreeGrafter"/>
</dbReference>
<dbReference type="GO" id="GO:0005743">
    <property type="term" value="C:mitochondrial inner membrane"/>
    <property type="evidence" value="ECO:0007669"/>
    <property type="project" value="TreeGrafter"/>
</dbReference>
<dbReference type="EMBL" id="CAMPGE010001915">
    <property type="protein sequence ID" value="CAI2360720.1"/>
    <property type="molecule type" value="Genomic_DNA"/>
</dbReference>
<sequence length="291" mass="33951">MFLSRNLAKLPLRNSSIISRQGQRPVVSFVKSRFMEAFQLEKPLDPALIHSLENLYLMPYPDAVQNSENYKIAVMGGGISGLVSAFYTRKYFPFADITLYEKDKNLGGWMSTICFDKFVHELGPRSVRNNAMAVEILNVLDELKILDRVIKDKPRTMKINIVQDETLKTAQLKKWKLVWKFLQIKLKYSLDKNIQKNTHENDLTVKEFMKQFTKEDDKFVTHSIDPFLSGIWAGKISELSAKSALHVMMTFLADDRISSFPKAKPRSKRVKRYQRYLKGKELLLWVYPYRR</sequence>
<dbReference type="InterPro" id="IPR036188">
    <property type="entry name" value="FAD/NAD-bd_sf"/>
</dbReference>
<name>A0AAD1X7W0_EUPCR</name>
<dbReference type="PANTHER" id="PTHR42923">
    <property type="entry name" value="PROTOPORPHYRINOGEN OXIDASE"/>
    <property type="match status" value="1"/>
</dbReference>
<gene>
    <name evidence="1" type="ORF">ECRASSUSDP1_LOCUS2025</name>
</gene>
<dbReference type="InterPro" id="IPR050464">
    <property type="entry name" value="Zeta_carotene_desat/Oxidored"/>
</dbReference>
<dbReference type="Pfam" id="PF13450">
    <property type="entry name" value="NAD_binding_8"/>
    <property type="match status" value="1"/>
</dbReference>
<proteinExistence type="predicted"/>
<dbReference type="SUPFAM" id="SSF51905">
    <property type="entry name" value="FAD/NAD(P)-binding domain"/>
    <property type="match status" value="1"/>
</dbReference>
<organism evidence="1 2">
    <name type="scientific">Euplotes crassus</name>
    <dbReference type="NCBI Taxonomy" id="5936"/>
    <lineage>
        <taxon>Eukaryota</taxon>
        <taxon>Sar</taxon>
        <taxon>Alveolata</taxon>
        <taxon>Ciliophora</taxon>
        <taxon>Intramacronucleata</taxon>
        <taxon>Spirotrichea</taxon>
        <taxon>Hypotrichia</taxon>
        <taxon>Euplotida</taxon>
        <taxon>Euplotidae</taxon>
        <taxon>Moneuplotes</taxon>
    </lineage>
</organism>
<dbReference type="Gene3D" id="3.50.50.60">
    <property type="entry name" value="FAD/NAD(P)-binding domain"/>
    <property type="match status" value="1"/>
</dbReference>